<keyword evidence="3" id="KW-1185">Reference proteome</keyword>
<organism evidence="2 3">
    <name type="scientific">Rhipicephalus sanguineus</name>
    <name type="common">Brown dog tick</name>
    <name type="synonym">Ixodes sanguineus</name>
    <dbReference type="NCBI Taxonomy" id="34632"/>
    <lineage>
        <taxon>Eukaryota</taxon>
        <taxon>Metazoa</taxon>
        <taxon>Ecdysozoa</taxon>
        <taxon>Arthropoda</taxon>
        <taxon>Chelicerata</taxon>
        <taxon>Arachnida</taxon>
        <taxon>Acari</taxon>
        <taxon>Parasitiformes</taxon>
        <taxon>Ixodida</taxon>
        <taxon>Ixodoidea</taxon>
        <taxon>Ixodidae</taxon>
        <taxon>Rhipicephalinae</taxon>
        <taxon>Rhipicephalus</taxon>
        <taxon>Rhipicephalus</taxon>
    </lineage>
</organism>
<dbReference type="AlphaFoldDB" id="A0A9D4PG95"/>
<dbReference type="GO" id="GO:0008237">
    <property type="term" value="F:metallopeptidase activity"/>
    <property type="evidence" value="ECO:0007669"/>
    <property type="project" value="InterPro"/>
</dbReference>
<dbReference type="InterPro" id="IPR042089">
    <property type="entry name" value="Peptidase_M13_dom_2"/>
</dbReference>
<dbReference type="InterPro" id="IPR024079">
    <property type="entry name" value="MetalloPept_cat_dom_sf"/>
</dbReference>
<accession>A0A9D4PG95</accession>
<evidence type="ECO:0000313" key="3">
    <source>
        <dbReference type="Proteomes" id="UP000821837"/>
    </source>
</evidence>
<gene>
    <name evidence="2" type="ORF">HPB52_019549</name>
</gene>
<dbReference type="Proteomes" id="UP000821837">
    <property type="component" value="Chromosome 8"/>
</dbReference>
<keyword evidence="1" id="KW-0812">Transmembrane</keyword>
<keyword evidence="1" id="KW-1133">Transmembrane helix</keyword>
<name>A0A9D4PG95_RHISA</name>
<evidence type="ECO:0008006" key="4">
    <source>
        <dbReference type="Google" id="ProtNLM"/>
    </source>
</evidence>
<dbReference type="Gene3D" id="3.40.390.10">
    <property type="entry name" value="Collagenase (Catalytic Domain)"/>
    <property type="match status" value="1"/>
</dbReference>
<evidence type="ECO:0000313" key="2">
    <source>
        <dbReference type="EMBL" id="KAH7939947.1"/>
    </source>
</evidence>
<keyword evidence="1" id="KW-0472">Membrane</keyword>
<protein>
    <recommendedName>
        <fullName evidence="4">Peptidase M13 N-terminal domain-containing protein</fullName>
    </recommendedName>
</protein>
<reference evidence="2" key="1">
    <citation type="journal article" date="2020" name="Cell">
        <title>Large-Scale Comparative Analyses of Tick Genomes Elucidate Their Genetic Diversity and Vector Capacities.</title>
        <authorList>
            <consortium name="Tick Genome and Microbiome Consortium (TIGMIC)"/>
            <person name="Jia N."/>
            <person name="Wang J."/>
            <person name="Shi W."/>
            <person name="Du L."/>
            <person name="Sun Y."/>
            <person name="Zhan W."/>
            <person name="Jiang J.F."/>
            <person name="Wang Q."/>
            <person name="Zhang B."/>
            <person name="Ji P."/>
            <person name="Bell-Sakyi L."/>
            <person name="Cui X.M."/>
            <person name="Yuan T.T."/>
            <person name="Jiang B.G."/>
            <person name="Yang W.F."/>
            <person name="Lam T.T."/>
            <person name="Chang Q.C."/>
            <person name="Ding S.J."/>
            <person name="Wang X.J."/>
            <person name="Zhu J.G."/>
            <person name="Ruan X.D."/>
            <person name="Zhao L."/>
            <person name="Wei J.T."/>
            <person name="Ye R.Z."/>
            <person name="Que T.C."/>
            <person name="Du C.H."/>
            <person name="Zhou Y.H."/>
            <person name="Cheng J.X."/>
            <person name="Dai P.F."/>
            <person name="Guo W.B."/>
            <person name="Han X.H."/>
            <person name="Huang E.J."/>
            <person name="Li L.F."/>
            <person name="Wei W."/>
            <person name="Gao Y.C."/>
            <person name="Liu J.Z."/>
            <person name="Shao H.Z."/>
            <person name="Wang X."/>
            <person name="Wang C.C."/>
            <person name="Yang T.C."/>
            <person name="Huo Q.B."/>
            <person name="Li W."/>
            <person name="Chen H.Y."/>
            <person name="Chen S.E."/>
            <person name="Zhou L.G."/>
            <person name="Ni X.B."/>
            <person name="Tian J.H."/>
            <person name="Sheng Y."/>
            <person name="Liu T."/>
            <person name="Pan Y.S."/>
            <person name="Xia L.Y."/>
            <person name="Li J."/>
            <person name="Zhao F."/>
            <person name="Cao W.C."/>
        </authorList>
    </citation>
    <scope>NUCLEOTIDE SEQUENCE</scope>
    <source>
        <strain evidence="2">Rsan-2018</strain>
    </source>
</reference>
<dbReference type="EMBL" id="JABSTV010001254">
    <property type="protein sequence ID" value="KAH7939947.1"/>
    <property type="molecule type" value="Genomic_DNA"/>
</dbReference>
<proteinExistence type="predicted"/>
<sequence length="707" mass="77837">MHSGGTFSSRGAHRFASASDLDRACAVIDARRAGNTSTFLPICSLPSACKSDSSTSTKTWPGANVKTLRRVARDSPKYHRRPGSPTWAEMNKKYKERMEQDRSMRMNQETFGHVFSALLVLAFIVGVVALVLFLHLDVRPASIAESSRSRGALDDLRQLCTDLPTDHSCHAAVRELQEAVDLDADPCRDFHQYACGRSRPILGSGSSYISQVTMHFNSVVHDKLLNVSFDLQEGRPTSYSASILQMAQFHASCYWVFTGRNSGGNIKDVTETLGIDVAPWLAVHSAESLVELTVRTSLRTGMSAFLDVRLSEREVHLDVGSSIGMMFFNKSEVKQYVAESVLDLEVNISGPVEKIVDLDNKVDDLVMPSSEVMKFPYYYRHARYEEPFSGVEWCLLLTAWSFNNLFPAWLGASFLKTDATARFQKAFNEALTVVLRDNVVNFGVYLETTVLNRTWLSIFGEPGNLIRTAAEPYPLKMNDTFLPNLAAVIAAQVGTVDRNAVFDDSQGLVMGRLGYGRKPEGKFVIPPALVVTRGFLSLQLPEVNIGLFTLRYLILRAIYDRAAVYQKGAAPLSPRIAIKGPGMAAYVQSCFGQSLKKSLNKSLRDDAIKSLMGGRWAVAIALAMTDNDHVTSRRLDTRARRRLLLLALCASGCGDPGDADSCRDMSRITPEFITAYGCAEGGDYKCDCSAVNNCETHLPSVTDAGSD</sequence>
<evidence type="ECO:0000256" key="1">
    <source>
        <dbReference type="SAM" id="Phobius"/>
    </source>
</evidence>
<dbReference type="SUPFAM" id="SSF55486">
    <property type="entry name" value="Metalloproteases ('zincins'), catalytic domain"/>
    <property type="match status" value="1"/>
</dbReference>
<reference evidence="2" key="2">
    <citation type="submission" date="2021-09" db="EMBL/GenBank/DDBJ databases">
        <authorList>
            <person name="Jia N."/>
            <person name="Wang J."/>
            <person name="Shi W."/>
            <person name="Du L."/>
            <person name="Sun Y."/>
            <person name="Zhan W."/>
            <person name="Jiang J."/>
            <person name="Wang Q."/>
            <person name="Zhang B."/>
            <person name="Ji P."/>
            <person name="Sakyi L.B."/>
            <person name="Cui X."/>
            <person name="Yuan T."/>
            <person name="Jiang B."/>
            <person name="Yang W."/>
            <person name="Lam T.T.-Y."/>
            <person name="Chang Q."/>
            <person name="Ding S."/>
            <person name="Wang X."/>
            <person name="Zhu J."/>
            <person name="Ruan X."/>
            <person name="Zhao L."/>
            <person name="Wei J."/>
            <person name="Que T."/>
            <person name="Du C."/>
            <person name="Cheng J."/>
            <person name="Dai P."/>
            <person name="Han X."/>
            <person name="Huang E."/>
            <person name="Gao Y."/>
            <person name="Liu J."/>
            <person name="Shao H."/>
            <person name="Ye R."/>
            <person name="Li L."/>
            <person name="Wei W."/>
            <person name="Wang X."/>
            <person name="Wang C."/>
            <person name="Huo Q."/>
            <person name="Li W."/>
            <person name="Guo W."/>
            <person name="Chen H."/>
            <person name="Chen S."/>
            <person name="Zhou L."/>
            <person name="Zhou L."/>
            <person name="Ni X."/>
            <person name="Tian J."/>
            <person name="Zhou Y."/>
            <person name="Sheng Y."/>
            <person name="Liu T."/>
            <person name="Pan Y."/>
            <person name="Xia L."/>
            <person name="Li J."/>
            <person name="Zhao F."/>
            <person name="Cao W."/>
        </authorList>
    </citation>
    <scope>NUCLEOTIDE SEQUENCE</scope>
    <source>
        <strain evidence="2">Rsan-2018</strain>
        <tissue evidence="2">Larvae</tissue>
    </source>
</reference>
<comment type="caution">
    <text evidence="2">The sequence shown here is derived from an EMBL/GenBank/DDBJ whole genome shotgun (WGS) entry which is preliminary data.</text>
</comment>
<dbReference type="Gene3D" id="1.10.1380.10">
    <property type="entry name" value="Neutral endopeptidase , domain2"/>
    <property type="match status" value="1"/>
</dbReference>
<dbReference type="VEuPathDB" id="VectorBase:RSAN_050822"/>
<feature type="transmembrane region" description="Helical" evidence="1">
    <location>
        <begin position="111"/>
        <end position="136"/>
    </location>
</feature>